<dbReference type="Pfam" id="PF04620">
    <property type="entry name" value="FlaA"/>
    <property type="match status" value="1"/>
</dbReference>
<dbReference type="Gene3D" id="2.60.120.430">
    <property type="entry name" value="Galactose-binding lectin"/>
    <property type="match status" value="1"/>
</dbReference>
<evidence type="ECO:0000313" key="4">
    <source>
        <dbReference type="EMBL" id="ALO27781.1"/>
    </source>
</evidence>
<keyword evidence="4" id="KW-0966">Cell projection</keyword>
<evidence type="ECO:0000256" key="2">
    <source>
        <dbReference type="ARBA" id="ARBA00022764"/>
    </source>
</evidence>
<gene>
    <name evidence="4" type="ORF">LBBP_03596</name>
</gene>
<evidence type="ECO:0000313" key="5">
    <source>
        <dbReference type="Proteomes" id="UP000058857"/>
    </source>
</evidence>
<dbReference type="InterPro" id="IPR006714">
    <property type="entry name" value="FlaA"/>
</dbReference>
<keyword evidence="3" id="KW-0975">Bacterial flagellum</keyword>
<name>A0A0S2IW62_LEPBO</name>
<evidence type="ECO:0000256" key="1">
    <source>
        <dbReference type="ARBA" id="ARBA00004631"/>
    </source>
</evidence>
<sequence>METFGRSLSTDSMKKIFFSHILSTEKRNRLFIVILFLFRLSFSLRAEERTSAEVWKQITVEDFETKEWSSKNLKTRLSKEYSPDIRTSSLLLSPERNSSKSLLLEVPAEKNQSFEILWEQSWKTKGFVQEFQFHIYSSGSGASLYVLLRDSTLEVKKILITHLSFEGWRKIRLNVIRKIRQEDIVFSKQIPVEFLGLLYEAPFTMKRGSRDLFAIDDIVAIVRDKNRMFSGDKTLVR</sequence>
<dbReference type="GO" id="GO:0071973">
    <property type="term" value="P:bacterial-type flagellum-dependent cell motility"/>
    <property type="evidence" value="ECO:0007669"/>
    <property type="project" value="InterPro"/>
</dbReference>
<dbReference type="Proteomes" id="UP000058857">
    <property type="component" value="Chromosome 1"/>
</dbReference>
<proteinExistence type="predicted"/>
<dbReference type="GO" id="GO:0030288">
    <property type="term" value="C:outer membrane-bounded periplasmic space"/>
    <property type="evidence" value="ECO:0007669"/>
    <property type="project" value="InterPro"/>
</dbReference>
<evidence type="ECO:0000256" key="3">
    <source>
        <dbReference type="ARBA" id="ARBA00023143"/>
    </source>
</evidence>
<accession>A0A0S2IW62</accession>
<organism evidence="4">
    <name type="scientific">Leptospira borgpetersenii serovar Ballum</name>
    <dbReference type="NCBI Taxonomy" id="280505"/>
    <lineage>
        <taxon>Bacteria</taxon>
        <taxon>Pseudomonadati</taxon>
        <taxon>Spirochaetota</taxon>
        <taxon>Spirochaetia</taxon>
        <taxon>Leptospirales</taxon>
        <taxon>Leptospiraceae</taxon>
        <taxon>Leptospira</taxon>
    </lineage>
</organism>
<protein>
    <submittedName>
        <fullName evidence="4">Flagellar filament outer layer protein Flaa domain protein</fullName>
    </submittedName>
</protein>
<dbReference type="AlphaFoldDB" id="A0A0S2IW62"/>
<dbReference type="EMBL" id="CP012029">
    <property type="protein sequence ID" value="ALO27781.1"/>
    <property type="molecule type" value="Genomic_DNA"/>
</dbReference>
<keyword evidence="4" id="KW-0969">Cilium</keyword>
<reference evidence="4 5" key="1">
    <citation type="journal article" date="2015" name="PLoS Negl. Trop. Dis.">
        <title>Distribution of Plasmids in Distinct Leptospira Pathogenic Species.</title>
        <authorList>
            <person name="Wang Y."/>
            <person name="Zhuang X."/>
            <person name="Zhong Y."/>
            <person name="Zhang C."/>
            <person name="Zhang Y."/>
            <person name="Zeng L."/>
            <person name="Zhu Y."/>
            <person name="He P."/>
            <person name="Dong K."/>
            <person name="Pal U."/>
            <person name="Guo X."/>
            <person name="Qin J."/>
        </authorList>
    </citation>
    <scope>NUCLEOTIDE SEQUENCE [LARGE SCALE GENOMIC DNA]</scope>
    <source>
        <strain evidence="4 5">56604</strain>
    </source>
</reference>
<comment type="subcellular location">
    <subcellularLocation>
        <location evidence="1">Periplasmic flagellum</location>
    </subcellularLocation>
</comment>
<dbReference type="GO" id="GO:0055040">
    <property type="term" value="C:periplasmic flagellum"/>
    <property type="evidence" value="ECO:0007669"/>
    <property type="project" value="UniProtKB-SubCell"/>
</dbReference>
<keyword evidence="4" id="KW-0282">Flagellum</keyword>
<keyword evidence="2" id="KW-0574">Periplasm</keyword>
<dbReference type="PATRIC" id="fig|280505.15.peg.3507"/>